<dbReference type="SMART" id="SM00054">
    <property type="entry name" value="EFh"/>
    <property type="match status" value="2"/>
</dbReference>
<dbReference type="PANTHER" id="PTHR10891">
    <property type="entry name" value="EF-HAND CALCIUM-BINDING DOMAIN CONTAINING PROTEIN"/>
    <property type="match status" value="1"/>
</dbReference>
<reference evidence="6" key="1">
    <citation type="submission" date="2023-03" db="EMBL/GenBank/DDBJ databases">
        <authorList>
            <person name="Julca I."/>
        </authorList>
    </citation>
    <scope>NUCLEOTIDE SEQUENCE</scope>
</reference>
<evidence type="ECO:0000256" key="4">
    <source>
        <dbReference type="ARBA" id="ARBA00022837"/>
    </source>
</evidence>
<dbReference type="GO" id="GO:0005737">
    <property type="term" value="C:cytoplasm"/>
    <property type="evidence" value="ECO:0007669"/>
    <property type="project" value="UniProtKB-ARBA"/>
</dbReference>
<dbReference type="FunFam" id="1.10.238.10:FF:000089">
    <property type="entry name" value="calmodulin-like protein 3"/>
    <property type="match status" value="1"/>
</dbReference>
<accession>A0AAV1DS00</accession>
<sequence length="208" mass="23980">MSPSEINHLPIEYISLDKAIPLAVLLWGLCVQVLRIIFDLDAKVYSFFLGSDHSSIPMKETTQSNRCGTCEHEKKSREDCLPVPEKKTKPDDRVCRGDVEVVFRSLGMLSNPPQEPEQMIRFQENDVFDLFEEKEPSEYEVRAAFEVFDENKDGFIDARELQRILSALGLTEGSDMENCRRMIRAVDENGDGRIDFHEFVKFMETVCY</sequence>
<keyword evidence="4" id="KW-0106">Calcium</keyword>
<organism evidence="6 7">
    <name type="scientific">Oldenlandia corymbosa var. corymbosa</name>
    <dbReference type="NCBI Taxonomy" id="529605"/>
    <lineage>
        <taxon>Eukaryota</taxon>
        <taxon>Viridiplantae</taxon>
        <taxon>Streptophyta</taxon>
        <taxon>Embryophyta</taxon>
        <taxon>Tracheophyta</taxon>
        <taxon>Spermatophyta</taxon>
        <taxon>Magnoliopsida</taxon>
        <taxon>eudicotyledons</taxon>
        <taxon>Gunneridae</taxon>
        <taxon>Pentapetalae</taxon>
        <taxon>asterids</taxon>
        <taxon>lamiids</taxon>
        <taxon>Gentianales</taxon>
        <taxon>Rubiaceae</taxon>
        <taxon>Rubioideae</taxon>
        <taxon>Spermacoceae</taxon>
        <taxon>Hedyotis-Oldenlandia complex</taxon>
        <taxon>Oldenlandia</taxon>
    </lineage>
</organism>
<dbReference type="InterPro" id="IPR039647">
    <property type="entry name" value="EF_hand_pair_protein_CML-like"/>
</dbReference>
<dbReference type="Gene3D" id="1.10.238.10">
    <property type="entry name" value="EF-hand"/>
    <property type="match status" value="1"/>
</dbReference>
<dbReference type="EMBL" id="OX459123">
    <property type="protein sequence ID" value="CAI9109720.1"/>
    <property type="molecule type" value="Genomic_DNA"/>
</dbReference>
<dbReference type="InterPro" id="IPR011992">
    <property type="entry name" value="EF-hand-dom_pair"/>
</dbReference>
<evidence type="ECO:0000313" key="7">
    <source>
        <dbReference type="Proteomes" id="UP001161247"/>
    </source>
</evidence>
<protein>
    <submittedName>
        <fullName evidence="6">OLC1v1009594C1</fullName>
    </submittedName>
</protein>
<evidence type="ECO:0000313" key="6">
    <source>
        <dbReference type="EMBL" id="CAI9109720.1"/>
    </source>
</evidence>
<evidence type="ECO:0000256" key="2">
    <source>
        <dbReference type="ARBA" id="ARBA00022723"/>
    </source>
</evidence>
<dbReference type="InterPro" id="IPR018247">
    <property type="entry name" value="EF_Hand_1_Ca_BS"/>
</dbReference>
<keyword evidence="7" id="KW-1185">Reference proteome</keyword>
<comment type="function">
    <text evidence="1">Potential calcium sensor.</text>
</comment>
<gene>
    <name evidence="6" type="ORF">OLC1_LOCUS17546</name>
</gene>
<feature type="domain" description="EF-hand" evidence="5">
    <location>
        <begin position="174"/>
        <end position="208"/>
    </location>
</feature>
<proteinExistence type="predicted"/>
<dbReference type="PROSITE" id="PS00018">
    <property type="entry name" value="EF_HAND_1"/>
    <property type="match status" value="2"/>
</dbReference>
<keyword evidence="3" id="KW-0677">Repeat</keyword>
<name>A0AAV1DS00_OLDCO</name>
<dbReference type="AlphaFoldDB" id="A0AAV1DS00"/>
<feature type="domain" description="EF-hand" evidence="5">
    <location>
        <begin position="136"/>
        <end position="171"/>
    </location>
</feature>
<dbReference type="InterPro" id="IPR002048">
    <property type="entry name" value="EF_hand_dom"/>
</dbReference>
<dbReference type="Pfam" id="PF13499">
    <property type="entry name" value="EF-hand_7"/>
    <property type="match status" value="1"/>
</dbReference>
<dbReference type="GO" id="GO:0005509">
    <property type="term" value="F:calcium ion binding"/>
    <property type="evidence" value="ECO:0007669"/>
    <property type="project" value="InterPro"/>
</dbReference>
<evidence type="ECO:0000256" key="3">
    <source>
        <dbReference type="ARBA" id="ARBA00022737"/>
    </source>
</evidence>
<evidence type="ECO:0000259" key="5">
    <source>
        <dbReference type="PROSITE" id="PS50222"/>
    </source>
</evidence>
<dbReference type="Proteomes" id="UP001161247">
    <property type="component" value="Chromosome 6"/>
</dbReference>
<dbReference type="CDD" id="cd00051">
    <property type="entry name" value="EFh"/>
    <property type="match status" value="1"/>
</dbReference>
<dbReference type="SUPFAM" id="SSF47473">
    <property type="entry name" value="EF-hand"/>
    <property type="match status" value="1"/>
</dbReference>
<evidence type="ECO:0000256" key="1">
    <source>
        <dbReference type="ARBA" id="ARBA00003291"/>
    </source>
</evidence>
<dbReference type="PROSITE" id="PS50222">
    <property type="entry name" value="EF_HAND_2"/>
    <property type="match status" value="2"/>
</dbReference>
<keyword evidence="2" id="KW-0479">Metal-binding</keyword>